<keyword evidence="6" id="KW-0050">Antiport</keyword>
<sequence>MKQLEQSLTEGSIYKSLISFSIPFIIANILQALYGTADLLIVGLFTDTAGLSSVAIGTQVMQIVNGLIIGLTMAGTILVGQYYGAKRNNDVSETIGSLLSSGAIVSLFITVLMFILTKPLLNILKTPPEAYADTVKYVMICSSGVIFIFGYNAISSILRGLGDSKRPVYFIAIACVTNIVLDLILVGVFDMRAAGAALATILSQGISMVLAIIYLAKRNFIFEFKLGNFKIKKDKMSMLLKVGAPLSLQEVLLWASFLVIAGIANSMGLAESAAVGVVAKFEVFSMLPPMSISYALAALTAQNIGANKPERAMKALKISILISFICSLFFFVWAQAHPQSIMGIFKADADVVNAGGKYLKTFSIDFILVAIKFNLNGYLNGSGRTNFTMINGIVSSIAVRIPVAFLMTIVLQKGLIGLGLTGPVASITSILVSIVYIKMNSSKEVNLI</sequence>
<evidence type="ECO:0000256" key="8">
    <source>
        <dbReference type="ARBA" id="ARBA00022692"/>
    </source>
</evidence>
<gene>
    <name evidence="14" type="ORF">FYJ83_06730</name>
</gene>
<evidence type="ECO:0000313" key="14">
    <source>
        <dbReference type="EMBL" id="MSU01163.1"/>
    </source>
</evidence>
<dbReference type="GO" id="GO:0015297">
    <property type="term" value="F:antiporter activity"/>
    <property type="evidence" value="ECO:0007669"/>
    <property type="project" value="UniProtKB-KW"/>
</dbReference>
<comment type="subcellular location">
    <subcellularLocation>
        <location evidence="2">Cell membrane</location>
        <topology evidence="2">Multi-pass membrane protein</topology>
    </subcellularLocation>
</comment>
<feature type="transmembrane region" description="Helical" evidence="13">
    <location>
        <begin position="63"/>
        <end position="83"/>
    </location>
</feature>
<evidence type="ECO:0000313" key="15">
    <source>
        <dbReference type="Proteomes" id="UP000469523"/>
    </source>
</evidence>
<dbReference type="Proteomes" id="UP000469523">
    <property type="component" value="Unassembled WGS sequence"/>
</dbReference>
<dbReference type="PIRSF" id="PIRSF006603">
    <property type="entry name" value="DinF"/>
    <property type="match status" value="1"/>
</dbReference>
<dbReference type="RefSeq" id="WP_154439578.1">
    <property type="nucleotide sequence ID" value="NZ_JAHLPJ010000001.1"/>
</dbReference>
<feature type="transmembrane region" description="Helical" evidence="13">
    <location>
        <begin position="387"/>
        <end position="409"/>
    </location>
</feature>
<name>A0A6N7XUP7_9FIRM</name>
<dbReference type="CDD" id="cd13138">
    <property type="entry name" value="MATE_yoeA_like"/>
    <property type="match status" value="1"/>
</dbReference>
<feature type="transmembrane region" description="Helical" evidence="13">
    <location>
        <begin position="195"/>
        <end position="217"/>
    </location>
</feature>
<accession>A0A6N7XUP7</accession>
<evidence type="ECO:0000256" key="5">
    <source>
        <dbReference type="ARBA" id="ARBA00022448"/>
    </source>
</evidence>
<dbReference type="AlphaFoldDB" id="A0A6N7XUP7"/>
<keyword evidence="11 13" id="KW-0472">Membrane</keyword>
<dbReference type="GO" id="GO:0042910">
    <property type="term" value="F:xenobiotic transmembrane transporter activity"/>
    <property type="evidence" value="ECO:0007669"/>
    <property type="project" value="InterPro"/>
</dbReference>
<dbReference type="NCBIfam" id="TIGR00797">
    <property type="entry name" value="matE"/>
    <property type="match status" value="1"/>
</dbReference>
<comment type="caution">
    <text evidence="14">The sequence shown here is derived from an EMBL/GenBank/DDBJ whole genome shotgun (WGS) entry which is preliminary data.</text>
</comment>
<evidence type="ECO:0000256" key="9">
    <source>
        <dbReference type="ARBA" id="ARBA00022989"/>
    </source>
</evidence>
<dbReference type="EMBL" id="VUNQ01000011">
    <property type="protein sequence ID" value="MSU01163.1"/>
    <property type="molecule type" value="Genomic_DNA"/>
</dbReference>
<feature type="transmembrane region" description="Helical" evidence="13">
    <location>
        <begin position="95"/>
        <end position="117"/>
    </location>
</feature>
<keyword evidence="8 13" id="KW-0812">Transmembrane</keyword>
<evidence type="ECO:0000256" key="12">
    <source>
        <dbReference type="ARBA" id="ARBA00031636"/>
    </source>
</evidence>
<reference evidence="14 15" key="1">
    <citation type="submission" date="2019-09" db="EMBL/GenBank/DDBJ databases">
        <title>In-depth cultivation of the pig gut microbiome towards novel bacterial diversity and tailored functional studies.</title>
        <authorList>
            <person name="Wylensek D."/>
            <person name="Hitch T.C.A."/>
            <person name="Clavel T."/>
        </authorList>
    </citation>
    <scope>NUCLEOTIDE SEQUENCE [LARGE SCALE GENOMIC DNA]</scope>
    <source>
        <strain evidence="14 15">WCA3-693-APC-4?</strain>
    </source>
</reference>
<keyword evidence="9 13" id="KW-1133">Transmembrane helix</keyword>
<feature type="transmembrane region" description="Helical" evidence="13">
    <location>
        <begin position="356"/>
        <end position="375"/>
    </location>
</feature>
<evidence type="ECO:0000256" key="2">
    <source>
        <dbReference type="ARBA" id="ARBA00004651"/>
    </source>
</evidence>
<dbReference type="InterPro" id="IPR050222">
    <property type="entry name" value="MATE_MdtK"/>
</dbReference>
<evidence type="ECO:0000256" key="11">
    <source>
        <dbReference type="ARBA" id="ARBA00023136"/>
    </source>
</evidence>
<keyword evidence="5" id="KW-0813">Transport</keyword>
<feature type="transmembrane region" description="Helical" evidence="13">
    <location>
        <begin position="168"/>
        <end position="189"/>
    </location>
</feature>
<feature type="transmembrane region" description="Helical" evidence="13">
    <location>
        <begin position="12"/>
        <end position="30"/>
    </location>
</feature>
<keyword evidence="7" id="KW-1003">Cell membrane</keyword>
<dbReference type="PANTHER" id="PTHR43298:SF2">
    <property type="entry name" value="FMN_FAD EXPORTER YEEO-RELATED"/>
    <property type="match status" value="1"/>
</dbReference>
<proteinExistence type="inferred from homology"/>
<feature type="transmembrane region" description="Helical" evidence="13">
    <location>
        <begin position="415"/>
        <end position="437"/>
    </location>
</feature>
<feature type="transmembrane region" description="Helical" evidence="13">
    <location>
        <begin position="137"/>
        <end position="161"/>
    </location>
</feature>
<protein>
    <recommendedName>
        <fullName evidence="4">Probable multidrug resistance protein NorM</fullName>
    </recommendedName>
    <alternativeName>
        <fullName evidence="12">Multidrug-efflux transporter</fullName>
    </alternativeName>
</protein>
<dbReference type="Pfam" id="PF01554">
    <property type="entry name" value="MatE"/>
    <property type="match status" value="2"/>
</dbReference>
<keyword evidence="10" id="KW-0406">Ion transport</keyword>
<dbReference type="PANTHER" id="PTHR43298">
    <property type="entry name" value="MULTIDRUG RESISTANCE PROTEIN NORM-RELATED"/>
    <property type="match status" value="1"/>
</dbReference>
<evidence type="ECO:0000256" key="4">
    <source>
        <dbReference type="ARBA" id="ARBA00020268"/>
    </source>
</evidence>
<keyword evidence="15" id="KW-1185">Reference proteome</keyword>
<dbReference type="InterPro" id="IPR002528">
    <property type="entry name" value="MATE_fam"/>
</dbReference>
<evidence type="ECO:0000256" key="7">
    <source>
        <dbReference type="ARBA" id="ARBA00022475"/>
    </source>
</evidence>
<evidence type="ECO:0000256" key="10">
    <source>
        <dbReference type="ARBA" id="ARBA00023065"/>
    </source>
</evidence>
<dbReference type="GO" id="GO:0005886">
    <property type="term" value="C:plasma membrane"/>
    <property type="evidence" value="ECO:0007669"/>
    <property type="project" value="UniProtKB-SubCell"/>
</dbReference>
<evidence type="ECO:0000256" key="13">
    <source>
        <dbReference type="SAM" id="Phobius"/>
    </source>
</evidence>
<feature type="transmembrane region" description="Helical" evidence="13">
    <location>
        <begin position="238"/>
        <end position="263"/>
    </location>
</feature>
<dbReference type="InterPro" id="IPR048279">
    <property type="entry name" value="MdtK-like"/>
</dbReference>
<evidence type="ECO:0000256" key="1">
    <source>
        <dbReference type="ARBA" id="ARBA00003408"/>
    </source>
</evidence>
<comment type="similarity">
    <text evidence="3">Belongs to the multi antimicrobial extrusion (MATE) (TC 2.A.66.1) family.</text>
</comment>
<feature type="transmembrane region" description="Helical" evidence="13">
    <location>
        <begin position="283"/>
        <end position="306"/>
    </location>
</feature>
<feature type="transmembrane region" description="Helical" evidence="13">
    <location>
        <begin position="318"/>
        <end position="336"/>
    </location>
</feature>
<evidence type="ECO:0000256" key="6">
    <source>
        <dbReference type="ARBA" id="ARBA00022449"/>
    </source>
</evidence>
<evidence type="ECO:0000256" key="3">
    <source>
        <dbReference type="ARBA" id="ARBA00010199"/>
    </source>
</evidence>
<organism evidence="14 15">
    <name type="scientific">Tissierella pigra</name>
    <dbReference type="NCBI Taxonomy" id="2607614"/>
    <lineage>
        <taxon>Bacteria</taxon>
        <taxon>Bacillati</taxon>
        <taxon>Bacillota</taxon>
        <taxon>Tissierellia</taxon>
        <taxon>Tissierellales</taxon>
        <taxon>Tissierellaceae</taxon>
        <taxon>Tissierella</taxon>
    </lineage>
</organism>
<dbReference type="GO" id="GO:0006811">
    <property type="term" value="P:monoatomic ion transport"/>
    <property type="evidence" value="ECO:0007669"/>
    <property type="project" value="UniProtKB-KW"/>
</dbReference>
<comment type="function">
    <text evidence="1">Multidrug efflux pump.</text>
</comment>